<feature type="compositionally biased region" description="Low complexity" evidence="3">
    <location>
        <begin position="873"/>
        <end position="891"/>
    </location>
</feature>
<feature type="domain" description="Rho-GAP" evidence="5">
    <location>
        <begin position="554"/>
        <end position="777"/>
    </location>
</feature>
<proteinExistence type="predicted"/>
<reference evidence="7" key="1">
    <citation type="submission" date="2022-08" db="EMBL/GenBank/DDBJ databases">
        <authorList>
            <consortium name="DOE Joint Genome Institute"/>
            <person name="Min B."/>
            <person name="Riley R."/>
            <person name="Sierra-Patev S."/>
            <person name="Naranjo-Ortiz M."/>
            <person name="Looney B."/>
            <person name="Konkel Z."/>
            <person name="Slot J.C."/>
            <person name="Sakamoto Y."/>
            <person name="Steenwyk J.L."/>
            <person name="Rokas A."/>
            <person name="Carro J."/>
            <person name="Camarero S."/>
            <person name="Ferreira P."/>
            <person name="Molpeceres G."/>
            <person name="Ruiz-Duenas F.J."/>
            <person name="Serrano A."/>
            <person name="Henrissat B."/>
            <person name="Drula E."/>
            <person name="Hughes K.W."/>
            <person name="Mata J.L."/>
            <person name="Ishikawa N.K."/>
            <person name="Vargas-Isla R."/>
            <person name="Ushijima S."/>
            <person name="Smith C.A."/>
            <person name="Ahrendt S."/>
            <person name="Andreopoulos W."/>
            <person name="He G."/>
            <person name="Labutti K."/>
            <person name="Lipzen A."/>
            <person name="Ng V."/>
            <person name="Sandor L."/>
            <person name="Barry K."/>
            <person name="Martinez A.T."/>
            <person name="Xiao Y."/>
            <person name="Gibbons J.G."/>
            <person name="Terashima K."/>
            <person name="Hibbett D.S."/>
            <person name="Grigoriev I.V."/>
        </authorList>
    </citation>
    <scope>NUCLEOTIDE SEQUENCE</scope>
    <source>
        <strain evidence="7">TFB9207</strain>
    </source>
</reference>
<dbReference type="GO" id="GO:0007010">
    <property type="term" value="P:cytoskeleton organization"/>
    <property type="evidence" value="ECO:0007669"/>
    <property type="project" value="TreeGrafter"/>
</dbReference>
<feature type="compositionally biased region" description="Pro residues" evidence="3">
    <location>
        <begin position="955"/>
        <end position="977"/>
    </location>
</feature>
<comment type="caution">
    <text evidence="7">The sequence shown here is derived from an EMBL/GenBank/DDBJ whole genome shotgun (WGS) entry which is preliminary data.</text>
</comment>
<evidence type="ECO:0000256" key="2">
    <source>
        <dbReference type="SAM" id="Coils"/>
    </source>
</evidence>
<keyword evidence="8" id="KW-1185">Reference proteome</keyword>
<evidence type="ECO:0000256" key="3">
    <source>
        <dbReference type="SAM" id="MobiDB-lite"/>
    </source>
</evidence>
<gene>
    <name evidence="7" type="ORF">F5878DRAFT_566406</name>
</gene>
<evidence type="ECO:0000259" key="6">
    <source>
        <dbReference type="PROSITE" id="PS51741"/>
    </source>
</evidence>
<dbReference type="GO" id="GO:0000935">
    <property type="term" value="C:division septum"/>
    <property type="evidence" value="ECO:0007669"/>
    <property type="project" value="TreeGrafter"/>
</dbReference>
<dbReference type="SMART" id="SM00055">
    <property type="entry name" value="FCH"/>
    <property type="match status" value="1"/>
</dbReference>
<dbReference type="Pfam" id="PF00620">
    <property type="entry name" value="RhoGAP"/>
    <property type="match status" value="1"/>
</dbReference>
<feature type="compositionally biased region" description="Low complexity" evidence="3">
    <location>
        <begin position="1033"/>
        <end position="1057"/>
    </location>
</feature>
<dbReference type="PROSITE" id="PS51741">
    <property type="entry name" value="F_BAR"/>
    <property type="match status" value="1"/>
</dbReference>
<feature type="compositionally biased region" description="Basic and acidic residues" evidence="3">
    <location>
        <begin position="203"/>
        <end position="212"/>
    </location>
</feature>
<dbReference type="InterPro" id="IPR000591">
    <property type="entry name" value="DEP_dom"/>
</dbReference>
<dbReference type="Pfam" id="PF00611">
    <property type="entry name" value="FCH"/>
    <property type="match status" value="1"/>
</dbReference>
<dbReference type="GO" id="GO:0007264">
    <property type="term" value="P:small GTPase-mediated signal transduction"/>
    <property type="evidence" value="ECO:0007669"/>
    <property type="project" value="TreeGrafter"/>
</dbReference>
<dbReference type="SUPFAM" id="SSF103657">
    <property type="entry name" value="BAR/IMD domain-like"/>
    <property type="match status" value="1"/>
</dbReference>
<feature type="domain" description="DEP" evidence="4">
    <location>
        <begin position="305"/>
        <end position="385"/>
    </location>
</feature>
<organism evidence="7 8">
    <name type="scientific">Lentinula raphanica</name>
    <dbReference type="NCBI Taxonomy" id="153919"/>
    <lineage>
        <taxon>Eukaryota</taxon>
        <taxon>Fungi</taxon>
        <taxon>Dikarya</taxon>
        <taxon>Basidiomycota</taxon>
        <taxon>Agaricomycotina</taxon>
        <taxon>Agaricomycetes</taxon>
        <taxon>Agaricomycetidae</taxon>
        <taxon>Agaricales</taxon>
        <taxon>Marasmiineae</taxon>
        <taxon>Omphalotaceae</taxon>
        <taxon>Lentinula</taxon>
    </lineage>
</organism>
<feature type="region of interest" description="Disordered" evidence="3">
    <location>
        <begin position="165"/>
        <end position="243"/>
    </location>
</feature>
<name>A0AA38UF95_9AGAR</name>
<dbReference type="PROSITE" id="PS50238">
    <property type="entry name" value="RHOGAP"/>
    <property type="match status" value="1"/>
</dbReference>
<dbReference type="InterPro" id="IPR001060">
    <property type="entry name" value="FCH_dom"/>
</dbReference>
<keyword evidence="1 2" id="KW-0175">Coiled coil</keyword>
<dbReference type="SUPFAM" id="SSF48350">
    <property type="entry name" value="GTPase activation domain, GAP"/>
    <property type="match status" value="1"/>
</dbReference>
<dbReference type="EMBL" id="MU806362">
    <property type="protein sequence ID" value="KAJ3835952.1"/>
    <property type="molecule type" value="Genomic_DNA"/>
</dbReference>
<dbReference type="AlphaFoldDB" id="A0AA38UF95"/>
<dbReference type="Pfam" id="PF00610">
    <property type="entry name" value="DEP"/>
    <property type="match status" value="1"/>
</dbReference>
<evidence type="ECO:0000313" key="8">
    <source>
        <dbReference type="Proteomes" id="UP001163846"/>
    </source>
</evidence>
<dbReference type="Gene3D" id="1.10.555.10">
    <property type="entry name" value="Rho GTPase activation protein"/>
    <property type="match status" value="1"/>
</dbReference>
<sequence length="1091" mass="119757">MAVLSLPLSFNNSFWSQDYRKGVEVLFQKLEQGTAENDEVIAFIRARAEAESQLAESLYKTALHGTKGMGFAADDGASLLMAFRGLQTESTAQASVHKNISKELDSLVADPFAEWAKGYKDRIMQSKGVVLNQWLYSYEHNLGEVAKLKHQYLAKVRKADEAEDDVKFAPNSGGSDHYTTSPRLRPIDARSPPQRTSSVSERIAARLREIQKKSSNPFSAKAETTSLLSESEHSDETSKVDKGKGKAVIFEASPMQLNSPLPISPPLPPKLDVPGSPVPPMQAEPHLLAGLSLPPAAVSQLLTKAASELNLRPVRFPLLGEYKDCFTGEEFVAWLKDNVQGLGGSLDRAEQAAKDLTERDGLLRRIGELGNDFEHSDEAFYQFRPKAFDLADKNADAASPIKLQPDELFKRTNTLFNVVTKALHTNQSSEPTHMKARHEAEDADKAYRVAVRQLDRQRLGLEERLEDTLKTLQRWELERLRAVKTVLLQYQGTLANIPKSLEPITERQGTLIAAYQPENDLNALIERYRTGPFRPDAQVYESVAHDESDVVFGIDLRKWAEGGWSMMMSPNEEQKETVPPVVEALLAAVTAAYDKLPNDAEKRKSWIYEVPLASVHHLREALNAVPPDQPIKPELFEPFDAPVIAATLKLWLLELDPPLGLYESWEDFRKLYPTMGATLIVKPEVEDAKEEKIKELCTMLQRLPRVHLYVLDAIVSHLRKLIENTKVEESDEVYITKLALSIGRTVVRPKFETEITIQDRHPTLLFLDLLKDYETILPPTIARKKRESERKIPLRKRTAPMDMRIHRSRLSTGIDAKQLLAAQHAAQGRTKSPPPVPPMPSMASIPAPPPIVSPQPVPPPPPLPQASSPPAPSADTLAPEPVAAAEEAPPSSTIPPPPPLPSAATAAEDIPPRPVFKTPPPEDEDLPPRPTFKEPPPEPEELDSAPPRPEFVEPPVEPTPDVPQIPSPPAVSPPTPQPVTDVKRSSRITSRSPSPADQNLGSVKSGISRSSSGGVRGPRITRGPRAPGGPNRNSIGSVGSSPPNSGVSPTSPGFKRLSGGGSGSRPSSVLGRSSAFSRRTMASDAEDEVVG</sequence>
<dbReference type="InterPro" id="IPR031160">
    <property type="entry name" value="F_BAR_dom"/>
</dbReference>
<feature type="region of interest" description="Disordered" evidence="3">
    <location>
        <begin position="822"/>
        <end position="1091"/>
    </location>
</feature>
<dbReference type="GO" id="GO:0005096">
    <property type="term" value="F:GTPase activator activity"/>
    <property type="evidence" value="ECO:0007669"/>
    <property type="project" value="TreeGrafter"/>
</dbReference>
<feature type="compositionally biased region" description="Pro residues" evidence="3">
    <location>
        <begin position="892"/>
        <end position="901"/>
    </location>
</feature>
<dbReference type="PANTHER" id="PTHR23065:SF17">
    <property type="entry name" value="RHO-GTPASE-ACTIVATING PROTEIN RGD2"/>
    <property type="match status" value="1"/>
</dbReference>
<feature type="compositionally biased region" description="Low complexity" evidence="3">
    <location>
        <begin position="1064"/>
        <end position="1074"/>
    </location>
</feature>
<dbReference type="InterPro" id="IPR008936">
    <property type="entry name" value="Rho_GTPase_activation_prot"/>
</dbReference>
<protein>
    <recommendedName>
        <fullName evidence="9">RhoGAP-domain-containing protein</fullName>
    </recommendedName>
</protein>
<dbReference type="InterPro" id="IPR027267">
    <property type="entry name" value="AH/BAR_dom_sf"/>
</dbReference>
<feature type="domain" description="F-BAR" evidence="6">
    <location>
        <begin position="8"/>
        <end position="520"/>
    </location>
</feature>
<dbReference type="GO" id="GO:0005737">
    <property type="term" value="C:cytoplasm"/>
    <property type="evidence" value="ECO:0007669"/>
    <property type="project" value="TreeGrafter"/>
</dbReference>
<dbReference type="Proteomes" id="UP001163846">
    <property type="component" value="Unassembled WGS sequence"/>
</dbReference>
<evidence type="ECO:0000259" key="4">
    <source>
        <dbReference type="PROSITE" id="PS50186"/>
    </source>
</evidence>
<evidence type="ECO:0000256" key="1">
    <source>
        <dbReference type="PROSITE-ProRule" id="PRU01077"/>
    </source>
</evidence>
<dbReference type="SMART" id="SM00324">
    <property type="entry name" value="RhoGAP"/>
    <property type="match status" value="1"/>
</dbReference>
<dbReference type="PROSITE" id="PS50186">
    <property type="entry name" value="DEP"/>
    <property type="match status" value="1"/>
</dbReference>
<dbReference type="InterPro" id="IPR000198">
    <property type="entry name" value="RhoGAP_dom"/>
</dbReference>
<feature type="compositionally biased region" description="Low complexity" evidence="3">
    <location>
        <begin position="987"/>
        <end position="1013"/>
    </location>
</feature>
<feature type="compositionally biased region" description="Basic and acidic residues" evidence="3">
    <location>
        <begin position="230"/>
        <end position="243"/>
    </location>
</feature>
<dbReference type="Gene3D" id="1.20.1270.60">
    <property type="entry name" value="Arfaptin homology (AH) domain/BAR domain"/>
    <property type="match status" value="2"/>
</dbReference>
<evidence type="ECO:0000313" key="7">
    <source>
        <dbReference type="EMBL" id="KAJ3835952.1"/>
    </source>
</evidence>
<feature type="coiled-coil region" evidence="2">
    <location>
        <begin position="451"/>
        <end position="478"/>
    </location>
</feature>
<dbReference type="Gene3D" id="1.10.10.10">
    <property type="entry name" value="Winged helix-like DNA-binding domain superfamily/Winged helix DNA-binding domain"/>
    <property type="match status" value="1"/>
</dbReference>
<feature type="compositionally biased region" description="Polar residues" evidence="3">
    <location>
        <begin position="172"/>
        <end position="182"/>
    </location>
</feature>
<evidence type="ECO:0000259" key="5">
    <source>
        <dbReference type="PROSITE" id="PS50238"/>
    </source>
</evidence>
<dbReference type="PANTHER" id="PTHR23065">
    <property type="entry name" value="PROLINE-SERINE-THREONINE PHOSPHATASE INTERACTING PROTEIN 1"/>
    <property type="match status" value="1"/>
</dbReference>
<dbReference type="InterPro" id="IPR036388">
    <property type="entry name" value="WH-like_DNA-bd_sf"/>
</dbReference>
<feature type="compositionally biased region" description="Pro residues" evidence="3">
    <location>
        <begin position="832"/>
        <end position="872"/>
    </location>
</feature>
<accession>A0AA38UF95</accession>
<evidence type="ECO:0008006" key="9">
    <source>
        <dbReference type="Google" id="ProtNLM"/>
    </source>
</evidence>
<dbReference type="InterPro" id="IPR036390">
    <property type="entry name" value="WH_DNA-bd_sf"/>
</dbReference>
<dbReference type="SUPFAM" id="SSF46785">
    <property type="entry name" value="Winged helix' DNA-binding domain"/>
    <property type="match status" value="1"/>
</dbReference>
<dbReference type="GO" id="GO:0005886">
    <property type="term" value="C:plasma membrane"/>
    <property type="evidence" value="ECO:0007669"/>
    <property type="project" value="TreeGrafter"/>
</dbReference>